<dbReference type="Proteomes" id="UP001465755">
    <property type="component" value="Unassembled WGS sequence"/>
</dbReference>
<name>A0AAW1PJP4_9CHLO</name>
<evidence type="ECO:0000256" key="2">
    <source>
        <dbReference type="ARBA" id="ARBA00006314"/>
    </source>
</evidence>
<proteinExistence type="inferred from homology"/>
<dbReference type="PANTHER" id="PTHR31592">
    <property type="entry name" value="TRANSMEMBRANE PROTEIN 192"/>
    <property type="match status" value="1"/>
</dbReference>
<keyword evidence="6" id="KW-0175">Coiled coil</keyword>
<evidence type="ECO:0000256" key="3">
    <source>
        <dbReference type="ARBA" id="ARBA00022692"/>
    </source>
</evidence>
<feature type="transmembrane region" description="Helical" evidence="7">
    <location>
        <begin position="89"/>
        <end position="110"/>
    </location>
</feature>
<dbReference type="EMBL" id="JALJOQ010000017">
    <property type="protein sequence ID" value="KAK9809676.1"/>
    <property type="molecule type" value="Genomic_DNA"/>
</dbReference>
<protein>
    <recommendedName>
        <fullName evidence="10">Transmembrane protein</fullName>
    </recommendedName>
</protein>
<accession>A0AAW1PJP4</accession>
<evidence type="ECO:0000256" key="1">
    <source>
        <dbReference type="ARBA" id="ARBA00004141"/>
    </source>
</evidence>
<evidence type="ECO:0000256" key="4">
    <source>
        <dbReference type="ARBA" id="ARBA00022989"/>
    </source>
</evidence>
<comment type="subcellular location">
    <subcellularLocation>
        <location evidence="1">Membrane</location>
        <topology evidence="1">Multi-pass membrane protein</topology>
    </subcellularLocation>
</comment>
<dbReference type="AlphaFoldDB" id="A0AAW1PJP4"/>
<evidence type="ECO:0000313" key="9">
    <source>
        <dbReference type="Proteomes" id="UP001465755"/>
    </source>
</evidence>
<dbReference type="InterPro" id="IPR029399">
    <property type="entry name" value="TMEM192"/>
</dbReference>
<dbReference type="GO" id="GO:0005770">
    <property type="term" value="C:late endosome"/>
    <property type="evidence" value="ECO:0007669"/>
    <property type="project" value="TreeGrafter"/>
</dbReference>
<keyword evidence="9" id="KW-1185">Reference proteome</keyword>
<feature type="coiled-coil region" evidence="6">
    <location>
        <begin position="200"/>
        <end position="262"/>
    </location>
</feature>
<evidence type="ECO:0000256" key="6">
    <source>
        <dbReference type="SAM" id="Coils"/>
    </source>
</evidence>
<evidence type="ECO:0008006" key="10">
    <source>
        <dbReference type="Google" id="ProtNLM"/>
    </source>
</evidence>
<keyword evidence="4 7" id="KW-1133">Transmembrane helix</keyword>
<keyword evidence="3 7" id="KW-0812">Transmembrane</keyword>
<comment type="caution">
    <text evidence="8">The sequence shown here is derived from an EMBL/GenBank/DDBJ whole genome shotgun (WGS) entry which is preliminary data.</text>
</comment>
<gene>
    <name evidence="8" type="ORF">WJX73_003336</name>
</gene>
<evidence type="ECO:0000313" key="8">
    <source>
        <dbReference type="EMBL" id="KAK9809676.1"/>
    </source>
</evidence>
<keyword evidence="5 7" id="KW-0472">Membrane</keyword>
<dbReference type="PANTHER" id="PTHR31592:SF1">
    <property type="entry name" value="TRANSMEMBRANE PROTEIN 192"/>
    <property type="match status" value="1"/>
</dbReference>
<evidence type="ECO:0000256" key="5">
    <source>
        <dbReference type="ARBA" id="ARBA00023136"/>
    </source>
</evidence>
<evidence type="ECO:0000256" key="7">
    <source>
        <dbReference type="SAM" id="Phobius"/>
    </source>
</evidence>
<reference evidence="8 9" key="1">
    <citation type="journal article" date="2024" name="Nat. Commun.">
        <title>Phylogenomics reveals the evolutionary origins of lichenization in chlorophyte algae.</title>
        <authorList>
            <person name="Puginier C."/>
            <person name="Libourel C."/>
            <person name="Otte J."/>
            <person name="Skaloud P."/>
            <person name="Haon M."/>
            <person name="Grisel S."/>
            <person name="Petersen M."/>
            <person name="Berrin J.G."/>
            <person name="Delaux P.M."/>
            <person name="Dal Grande F."/>
            <person name="Keller J."/>
        </authorList>
    </citation>
    <scope>NUCLEOTIDE SEQUENCE [LARGE SCALE GENOMIC DNA]</scope>
    <source>
        <strain evidence="8 9">SAG 2036</strain>
    </source>
</reference>
<sequence length="265" mass="30437">MSSAELGPANVGGYSRRTQQLNEYDTSLLLDRTYVHPPIDGFGEEGDEAAGKARPVRTSWAILLYLILLGSYLSFLFTDLPAWPAEAQLAFKATLHLCILLCAFVLESFLRYSHRRRQQAGYLRFYRRTRNLLSFPFQVAALCTPDSRLRHPRAVVEQQCEVIHFLQRRCDSLAHAVLCLQAHEDRAWEAESRADSDHRAAAREAEFRALRAEKEALSQQNRHTWALLEERTNEAHQLTAVKQQHAEENSRLRATLEEWSHRNVG</sequence>
<organism evidence="8 9">
    <name type="scientific">Symbiochloris irregularis</name>
    <dbReference type="NCBI Taxonomy" id="706552"/>
    <lineage>
        <taxon>Eukaryota</taxon>
        <taxon>Viridiplantae</taxon>
        <taxon>Chlorophyta</taxon>
        <taxon>core chlorophytes</taxon>
        <taxon>Trebouxiophyceae</taxon>
        <taxon>Trebouxiales</taxon>
        <taxon>Trebouxiaceae</taxon>
        <taxon>Symbiochloris</taxon>
    </lineage>
</organism>
<comment type="similarity">
    <text evidence="2">Belongs to the TMEM192 family.</text>
</comment>
<feature type="transmembrane region" description="Helical" evidence="7">
    <location>
        <begin position="60"/>
        <end position="77"/>
    </location>
</feature>
<dbReference type="GO" id="GO:0005765">
    <property type="term" value="C:lysosomal membrane"/>
    <property type="evidence" value="ECO:0007669"/>
    <property type="project" value="TreeGrafter"/>
</dbReference>